<reference evidence="3" key="1">
    <citation type="submission" date="2014-12" db="EMBL/GenBank/DDBJ databases">
        <authorList>
            <person name="Smet A."/>
        </authorList>
    </citation>
    <scope>NUCLEOTIDE SEQUENCE [LARGE SCALE GENOMIC DNA]</scope>
</reference>
<gene>
    <name evidence="2" type="ORF">HAL011_09090</name>
</gene>
<name>A0A0K2X2W1_9HELI</name>
<evidence type="ECO:0000313" key="2">
    <source>
        <dbReference type="EMBL" id="CRF41125.1"/>
    </source>
</evidence>
<dbReference type="STRING" id="1578720.HAL011_09090"/>
<accession>A0A0K2X2W1</accession>
<dbReference type="AlphaFoldDB" id="A0A0K2X2W1"/>
<evidence type="ECO:0000256" key="1">
    <source>
        <dbReference type="SAM" id="MobiDB-lite"/>
    </source>
</evidence>
<feature type="region of interest" description="Disordered" evidence="1">
    <location>
        <begin position="25"/>
        <end position="51"/>
    </location>
</feature>
<dbReference type="EMBL" id="CDML01000031">
    <property type="protein sequence ID" value="CRF41125.1"/>
    <property type="molecule type" value="Genomic_DNA"/>
</dbReference>
<sequence length="51" mass="5530">MVGGAGSCEKETDIVDFCKQRHTTQPKNLPPIRFIPQSPKTALCPPRAGHA</sequence>
<dbReference type="Proteomes" id="UP000038622">
    <property type="component" value="Unassembled WGS sequence"/>
</dbReference>
<organism evidence="2 3">
    <name type="scientific">Helicobacter ailurogastricus</name>
    <dbReference type="NCBI Taxonomy" id="1578720"/>
    <lineage>
        <taxon>Bacteria</taxon>
        <taxon>Pseudomonadati</taxon>
        <taxon>Campylobacterota</taxon>
        <taxon>Epsilonproteobacteria</taxon>
        <taxon>Campylobacterales</taxon>
        <taxon>Helicobacteraceae</taxon>
        <taxon>Helicobacter</taxon>
    </lineage>
</organism>
<keyword evidence="3" id="KW-1185">Reference proteome</keyword>
<protein>
    <submittedName>
        <fullName evidence="2">Uncharacterized protein</fullName>
    </submittedName>
</protein>
<proteinExistence type="predicted"/>
<evidence type="ECO:0000313" key="3">
    <source>
        <dbReference type="Proteomes" id="UP000038622"/>
    </source>
</evidence>